<keyword evidence="1" id="KW-0378">Hydrolase</keyword>
<dbReference type="PANTHER" id="PTHR46398">
    <property type="entry name" value="ALPHA/BETA-HYDROLASES SUPERFAMILY PROTEIN"/>
    <property type="match status" value="1"/>
</dbReference>
<dbReference type="AlphaFoldDB" id="A0A6A6MNF3"/>
<feature type="compositionally biased region" description="Basic residues" evidence="2">
    <location>
        <begin position="97"/>
        <end position="112"/>
    </location>
</feature>
<sequence>MTRAKRPVLSKSLYKSNIEKPAQEGKVQVEDVKEKGIADVFQDNAMANGYHQEMASHNRGYSSEGIMGIREIRNDAKQPVNGDSSSRGAEAADSNKEKKKKKKNKVNGRSNKKHQEEEKSPANSMTYQEYEKVLLEKKRALEAMVNSEKPRATMDKDFQSMQPIGKKKEGSSIKPNTSENNLMKKGGVANKDNAPKTMNIDEFLKPAKGKKSFASYGGRTRYQRHESENWGLATAEEFGPIPRLCRLILSVYEDDLRNPLWAPPVGYGINPDWIVLRKNHEETGGHVTPYLIYLDHENADIVLAIRGLNLAKESDYAVLLDNKLGQTKFDGGYVHNGLLKAAKWVFDTECEVLRDLVEMNPDYKLTFAGHSLGAGVVALMVIYVIKNRNRLGNIERKRIRCFAMAPARCMSLNLAVRYADVINSVVLQDDFLPRTTTALEDVFKSLLCLPCLLCLMCLKDTCTLEEKMLRDPRRLYAPGRLYHIVERKPLRIGRFPPVVRTAVPVDGRFEHIVLSCNATSDHAILWIERECRRALDLMLEKDQIMRIPAQQQMERQEFIAREHSEEYEAALQRAVALDIPQAYSSSPYGTFHVLEEGETSGSSSGGISLLSFKKIRERWDNFIDRLFDVDESGHMVFKKPVS</sequence>
<evidence type="ECO:0000259" key="4">
    <source>
        <dbReference type="Pfam" id="PF03893"/>
    </source>
</evidence>
<dbReference type="GO" id="GO:0016042">
    <property type="term" value="P:lipid catabolic process"/>
    <property type="evidence" value="ECO:0007669"/>
    <property type="project" value="InterPro"/>
</dbReference>
<gene>
    <name evidence="5" type="ORF">GH714_038800</name>
</gene>
<evidence type="ECO:0000259" key="3">
    <source>
        <dbReference type="Pfam" id="PF01764"/>
    </source>
</evidence>
<accession>A0A6A6MNF3</accession>
<dbReference type="Proteomes" id="UP000467840">
    <property type="component" value="Chromosome 15"/>
</dbReference>
<feature type="domain" description="Mono-/di-acylglycerol lipase N-terminal" evidence="4">
    <location>
        <begin position="223"/>
        <end position="267"/>
    </location>
</feature>
<dbReference type="CDD" id="cd00519">
    <property type="entry name" value="Lipase_3"/>
    <property type="match status" value="1"/>
</dbReference>
<dbReference type="InterPro" id="IPR029058">
    <property type="entry name" value="AB_hydrolase_fold"/>
</dbReference>
<dbReference type="Pfam" id="PF03893">
    <property type="entry name" value="Lipase3_N"/>
    <property type="match status" value="1"/>
</dbReference>
<dbReference type="EMBL" id="JAAGAX010000005">
    <property type="protein sequence ID" value="KAF2315312.1"/>
    <property type="molecule type" value="Genomic_DNA"/>
</dbReference>
<dbReference type="InterPro" id="IPR005592">
    <property type="entry name" value="Mono/diacylglycerol_lipase_N"/>
</dbReference>
<dbReference type="Gene3D" id="3.40.50.1820">
    <property type="entry name" value="alpha/beta hydrolase"/>
    <property type="match status" value="1"/>
</dbReference>
<evidence type="ECO:0000313" key="5">
    <source>
        <dbReference type="EMBL" id="KAF2315312.1"/>
    </source>
</evidence>
<protein>
    <recommendedName>
        <fullName evidence="7">Fungal lipase-like domain-containing protein</fullName>
    </recommendedName>
</protein>
<feature type="region of interest" description="Disordered" evidence="2">
    <location>
        <begin position="49"/>
        <end position="125"/>
    </location>
</feature>
<comment type="caution">
    <text evidence="5">The sequence shown here is derived from an EMBL/GenBank/DDBJ whole genome shotgun (WGS) entry which is preliminary data.</text>
</comment>
<organism evidence="5 6">
    <name type="scientific">Hevea brasiliensis</name>
    <name type="common">Para rubber tree</name>
    <name type="synonym">Siphonia brasiliensis</name>
    <dbReference type="NCBI Taxonomy" id="3981"/>
    <lineage>
        <taxon>Eukaryota</taxon>
        <taxon>Viridiplantae</taxon>
        <taxon>Streptophyta</taxon>
        <taxon>Embryophyta</taxon>
        <taxon>Tracheophyta</taxon>
        <taxon>Spermatophyta</taxon>
        <taxon>Magnoliopsida</taxon>
        <taxon>eudicotyledons</taxon>
        <taxon>Gunneridae</taxon>
        <taxon>Pentapetalae</taxon>
        <taxon>rosids</taxon>
        <taxon>fabids</taxon>
        <taxon>Malpighiales</taxon>
        <taxon>Euphorbiaceae</taxon>
        <taxon>Crotonoideae</taxon>
        <taxon>Micrandreae</taxon>
        <taxon>Hevea</taxon>
    </lineage>
</organism>
<feature type="domain" description="Fungal lipase-type" evidence="3">
    <location>
        <begin position="302"/>
        <end position="437"/>
    </location>
</feature>
<reference evidence="5 6" key="1">
    <citation type="journal article" date="2020" name="Mol. Plant">
        <title>The Chromosome-Based Rubber Tree Genome Provides New Insights into Spurge Genome Evolution and Rubber Biosynthesis.</title>
        <authorList>
            <person name="Liu J."/>
            <person name="Shi C."/>
            <person name="Shi C.C."/>
            <person name="Li W."/>
            <person name="Zhang Q.J."/>
            <person name="Zhang Y."/>
            <person name="Li K."/>
            <person name="Lu H.F."/>
            <person name="Shi C."/>
            <person name="Zhu S.T."/>
            <person name="Xiao Z.Y."/>
            <person name="Nan H."/>
            <person name="Yue Y."/>
            <person name="Zhu X.G."/>
            <person name="Wu Y."/>
            <person name="Hong X.N."/>
            <person name="Fan G.Y."/>
            <person name="Tong Y."/>
            <person name="Zhang D."/>
            <person name="Mao C.L."/>
            <person name="Liu Y.L."/>
            <person name="Hao S.J."/>
            <person name="Liu W.Q."/>
            <person name="Lv M.Q."/>
            <person name="Zhang H.B."/>
            <person name="Liu Y."/>
            <person name="Hu-Tang G.R."/>
            <person name="Wang J.P."/>
            <person name="Wang J.H."/>
            <person name="Sun Y.H."/>
            <person name="Ni S.B."/>
            <person name="Chen W.B."/>
            <person name="Zhang X.C."/>
            <person name="Jiao Y.N."/>
            <person name="Eichler E.E."/>
            <person name="Li G.H."/>
            <person name="Liu X."/>
            <person name="Gao L.Z."/>
        </authorList>
    </citation>
    <scope>NUCLEOTIDE SEQUENCE [LARGE SCALE GENOMIC DNA]</scope>
    <source>
        <strain evidence="6">cv. GT1</strain>
        <tissue evidence="5">Leaf</tissue>
    </source>
</reference>
<proteinExistence type="predicted"/>
<feature type="region of interest" description="Disordered" evidence="2">
    <location>
        <begin position="163"/>
        <end position="202"/>
    </location>
</feature>
<evidence type="ECO:0000256" key="1">
    <source>
        <dbReference type="ARBA" id="ARBA00022801"/>
    </source>
</evidence>
<dbReference type="Pfam" id="PF01764">
    <property type="entry name" value="Lipase_3"/>
    <property type="match status" value="1"/>
</dbReference>
<dbReference type="InterPro" id="IPR002921">
    <property type="entry name" value="Fungal_lipase-type"/>
</dbReference>
<name>A0A6A6MNF3_HEVBR</name>
<dbReference type="PANTHER" id="PTHR46398:SF5">
    <property type="entry name" value="ALPHA_BETA-HYDROLASES SUPERFAMILY PROTEIN"/>
    <property type="match status" value="1"/>
</dbReference>
<evidence type="ECO:0000256" key="2">
    <source>
        <dbReference type="SAM" id="MobiDB-lite"/>
    </source>
</evidence>
<evidence type="ECO:0000313" key="6">
    <source>
        <dbReference type="Proteomes" id="UP000467840"/>
    </source>
</evidence>
<evidence type="ECO:0008006" key="7">
    <source>
        <dbReference type="Google" id="ProtNLM"/>
    </source>
</evidence>
<keyword evidence="6" id="KW-1185">Reference proteome</keyword>
<dbReference type="GO" id="GO:0016787">
    <property type="term" value="F:hydrolase activity"/>
    <property type="evidence" value="ECO:0007669"/>
    <property type="project" value="UniProtKB-KW"/>
</dbReference>
<dbReference type="SUPFAM" id="SSF53474">
    <property type="entry name" value="alpha/beta-Hydrolases"/>
    <property type="match status" value="1"/>
</dbReference>